<accession>A0A5Q4BQJ4</accession>
<dbReference type="AlphaFoldDB" id="A0A5Q4BQJ4"/>
<keyword evidence="2" id="KW-1185">Reference proteome</keyword>
<proteinExistence type="predicted"/>
<protein>
    <submittedName>
        <fullName evidence="1">Uncharacterized protein</fullName>
    </submittedName>
</protein>
<comment type="caution">
    <text evidence="1">The sequence shown here is derived from an EMBL/GenBank/DDBJ whole genome shotgun (WGS) entry which is preliminary data.</text>
</comment>
<sequence>MSPDDNDERPAMTIMMGLRIERCCERRRLILRTRARYLASALSTQHSASLIVVRAGSGNSHVVVSGCASMAQPVSCHVEP</sequence>
<reference evidence="1 2" key="1">
    <citation type="journal article" date="2019" name="Sci. Rep.">
        <title>Colletotrichum shisoi sp. nov., an anthracnose pathogen of Perilla frutescens in Japan: molecular phylogenetic, morphological and genomic evidence.</title>
        <authorList>
            <person name="Gan P."/>
            <person name="Tsushima A."/>
            <person name="Hiroyama R."/>
            <person name="Narusaka M."/>
            <person name="Takano Y."/>
            <person name="Narusaka Y."/>
            <person name="Kawaradani M."/>
            <person name="Damm U."/>
            <person name="Shirasu K."/>
        </authorList>
    </citation>
    <scope>NUCLEOTIDE SEQUENCE [LARGE SCALE GENOMIC DNA]</scope>
    <source>
        <strain evidence="1 2">PG-2018a</strain>
    </source>
</reference>
<evidence type="ECO:0000313" key="1">
    <source>
        <dbReference type="EMBL" id="TQN69051.1"/>
    </source>
</evidence>
<evidence type="ECO:0000313" key="2">
    <source>
        <dbReference type="Proteomes" id="UP000326340"/>
    </source>
</evidence>
<dbReference type="Proteomes" id="UP000326340">
    <property type="component" value="Unassembled WGS sequence"/>
</dbReference>
<dbReference type="EMBL" id="PUHP01000582">
    <property type="protein sequence ID" value="TQN69051.1"/>
    <property type="molecule type" value="Genomic_DNA"/>
</dbReference>
<organism evidence="1 2">
    <name type="scientific">Colletotrichum shisoi</name>
    <dbReference type="NCBI Taxonomy" id="2078593"/>
    <lineage>
        <taxon>Eukaryota</taxon>
        <taxon>Fungi</taxon>
        <taxon>Dikarya</taxon>
        <taxon>Ascomycota</taxon>
        <taxon>Pezizomycotina</taxon>
        <taxon>Sordariomycetes</taxon>
        <taxon>Hypocreomycetidae</taxon>
        <taxon>Glomerellales</taxon>
        <taxon>Glomerellaceae</taxon>
        <taxon>Colletotrichum</taxon>
        <taxon>Colletotrichum destructivum species complex</taxon>
    </lineage>
</organism>
<name>A0A5Q4BQJ4_9PEZI</name>
<gene>
    <name evidence="1" type="ORF">CSHISOI_06265</name>
</gene>